<keyword evidence="2" id="KW-0238">DNA-binding</keyword>
<name>A0ABT3HBY8_9HYPH</name>
<evidence type="ECO:0000313" key="8">
    <source>
        <dbReference type="Proteomes" id="UP001209755"/>
    </source>
</evidence>
<proteinExistence type="predicted"/>
<organism evidence="7 8">
    <name type="scientific">Rhodobium gokarnense</name>
    <dbReference type="NCBI Taxonomy" id="364296"/>
    <lineage>
        <taxon>Bacteria</taxon>
        <taxon>Pseudomonadati</taxon>
        <taxon>Pseudomonadota</taxon>
        <taxon>Alphaproteobacteria</taxon>
        <taxon>Hyphomicrobiales</taxon>
        <taxon>Rhodobiaceae</taxon>
        <taxon>Rhodobium</taxon>
    </lineage>
</organism>
<evidence type="ECO:0000313" key="7">
    <source>
        <dbReference type="EMBL" id="MCW2307801.1"/>
    </source>
</evidence>
<dbReference type="EMBL" id="JAOQNS010000005">
    <property type="protein sequence ID" value="MCW2307801.1"/>
    <property type="molecule type" value="Genomic_DNA"/>
</dbReference>
<feature type="domain" description="HTH luxR-type" evidence="5">
    <location>
        <begin position="139"/>
        <end position="201"/>
    </location>
</feature>
<dbReference type="InterPro" id="IPR001789">
    <property type="entry name" value="Sig_transdc_resp-reg_receiver"/>
</dbReference>
<dbReference type="SMART" id="SM00448">
    <property type="entry name" value="REC"/>
    <property type="match status" value="1"/>
</dbReference>
<keyword evidence="8" id="KW-1185">Reference proteome</keyword>
<dbReference type="PROSITE" id="PS50043">
    <property type="entry name" value="HTH_LUXR_2"/>
    <property type="match status" value="1"/>
</dbReference>
<dbReference type="Pfam" id="PF00072">
    <property type="entry name" value="Response_reg"/>
    <property type="match status" value="1"/>
</dbReference>
<evidence type="ECO:0000256" key="1">
    <source>
        <dbReference type="ARBA" id="ARBA00023015"/>
    </source>
</evidence>
<dbReference type="InterPro" id="IPR000792">
    <property type="entry name" value="Tscrpt_reg_LuxR_C"/>
</dbReference>
<dbReference type="InterPro" id="IPR016032">
    <property type="entry name" value="Sig_transdc_resp-reg_C-effctor"/>
</dbReference>
<evidence type="ECO:0000259" key="5">
    <source>
        <dbReference type="PROSITE" id="PS50043"/>
    </source>
</evidence>
<comment type="caution">
    <text evidence="7">The sequence shown here is derived from an EMBL/GenBank/DDBJ whole genome shotgun (WGS) entry which is preliminary data.</text>
</comment>
<protein>
    <submittedName>
        <fullName evidence="7">FixJ family two-component response regulator</fullName>
    </submittedName>
</protein>
<sequence>MAAPTRDFSIYVVEDDPSVLKSLCALLNSHGYTTIACDSSESFLEVYDPDVVACLVLDLRMPGMSGLELQAHLNSLDAHLPTIVVTGHGDVPIAVQAMKAGAIEFIEKPAQVEQLLDAVAVAGEILANRPPPSVPDDLVRERIAKLTEREREVLDHLVLGKLNKEIAQELGVSQRTIEIHRSRIREKMHARGISDLIRMMR</sequence>
<keyword evidence="3" id="KW-0804">Transcription</keyword>
<dbReference type="Proteomes" id="UP001209755">
    <property type="component" value="Unassembled WGS sequence"/>
</dbReference>
<dbReference type="PROSITE" id="PS00622">
    <property type="entry name" value="HTH_LUXR_1"/>
    <property type="match status" value="1"/>
</dbReference>
<dbReference type="InterPro" id="IPR011006">
    <property type="entry name" value="CheY-like_superfamily"/>
</dbReference>
<dbReference type="Gene3D" id="1.10.10.10">
    <property type="entry name" value="Winged helix-like DNA-binding domain superfamily/Winged helix DNA-binding domain"/>
    <property type="match status" value="1"/>
</dbReference>
<gene>
    <name evidence="7" type="ORF">M2319_002138</name>
</gene>
<dbReference type="PANTHER" id="PTHR44688:SF16">
    <property type="entry name" value="DNA-BINDING TRANSCRIPTIONAL ACTIVATOR DEVR_DOSR"/>
    <property type="match status" value="1"/>
</dbReference>
<reference evidence="8" key="1">
    <citation type="submission" date="2023-07" db="EMBL/GenBank/DDBJ databases">
        <title>Genome sequencing of Purple Non-Sulfur Bacteria from various extreme environments.</title>
        <authorList>
            <person name="Mayer M."/>
        </authorList>
    </citation>
    <scope>NUCLEOTIDE SEQUENCE [LARGE SCALE GENOMIC DNA]</scope>
    <source>
        <strain evidence="8">DSM 17935</strain>
    </source>
</reference>
<dbReference type="PANTHER" id="PTHR44688">
    <property type="entry name" value="DNA-BINDING TRANSCRIPTIONAL ACTIVATOR DEVR_DOSR"/>
    <property type="match status" value="1"/>
</dbReference>
<feature type="modified residue" description="4-aspartylphosphate" evidence="4">
    <location>
        <position position="58"/>
    </location>
</feature>
<dbReference type="CDD" id="cd17537">
    <property type="entry name" value="REC_FixJ"/>
    <property type="match status" value="1"/>
</dbReference>
<feature type="domain" description="Response regulatory" evidence="6">
    <location>
        <begin position="9"/>
        <end position="123"/>
    </location>
</feature>
<dbReference type="Pfam" id="PF00196">
    <property type="entry name" value="GerE"/>
    <property type="match status" value="1"/>
</dbReference>
<keyword evidence="4" id="KW-0597">Phosphoprotein</keyword>
<evidence type="ECO:0000259" key="6">
    <source>
        <dbReference type="PROSITE" id="PS50110"/>
    </source>
</evidence>
<dbReference type="PRINTS" id="PR00038">
    <property type="entry name" value="HTHLUXR"/>
</dbReference>
<dbReference type="InterPro" id="IPR036388">
    <property type="entry name" value="WH-like_DNA-bd_sf"/>
</dbReference>
<evidence type="ECO:0000256" key="3">
    <source>
        <dbReference type="ARBA" id="ARBA00023163"/>
    </source>
</evidence>
<evidence type="ECO:0000256" key="2">
    <source>
        <dbReference type="ARBA" id="ARBA00023125"/>
    </source>
</evidence>
<dbReference type="RefSeq" id="WP_264601435.1">
    <property type="nucleotide sequence ID" value="NZ_JAOQNS010000005.1"/>
</dbReference>
<dbReference type="SUPFAM" id="SSF52172">
    <property type="entry name" value="CheY-like"/>
    <property type="match status" value="1"/>
</dbReference>
<dbReference type="SUPFAM" id="SSF46894">
    <property type="entry name" value="C-terminal effector domain of the bipartite response regulators"/>
    <property type="match status" value="1"/>
</dbReference>
<dbReference type="Gene3D" id="3.40.50.2300">
    <property type="match status" value="1"/>
</dbReference>
<dbReference type="SMART" id="SM00421">
    <property type="entry name" value="HTH_LUXR"/>
    <property type="match status" value="1"/>
</dbReference>
<keyword evidence="1" id="KW-0805">Transcription regulation</keyword>
<dbReference type="CDD" id="cd06170">
    <property type="entry name" value="LuxR_C_like"/>
    <property type="match status" value="1"/>
</dbReference>
<dbReference type="PROSITE" id="PS50110">
    <property type="entry name" value="RESPONSE_REGULATORY"/>
    <property type="match status" value="1"/>
</dbReference>
<accession>A0ABT3HBY8</accession>
<evidence type="ECO:0000256" key="4">
    <source>
        <dbReference type="PROSITE-ProRule" id="PRU00169"/>
    </source>
</evidence>